<reference evidence="1 2" key="1">
    <citation type="submission" date="2018-07" db="EMBL/GenBank/DDBJ databases">
        <title>Genomic Encyclopedia of Type Strains, Phase III (KMG-III): the genomes of soil and plant-associated and newly described type strains.</title>
        <authorList>
            <person name="Whitman W."/>
        </authorList>
    </citation>
    <scope>NUCLEOTIDE SEQUENCE [LARGE SCALE GENOMIC DNA]</scope>
    <source>
        <strain evidence="1 2">CECT 8488</strain>
    </source>
</reference>
<protein>
    <submittedName>
        <fullName evidence="1">ATP-grasp domain-containing protein</fullName>
    </submittedName>
</protein>
<dbReference type="EMBL" id="QRDW01000003">
    <property type="protein sequence ID" value="RED51279.1"/>
    <property type="molecule type" value="Genomic_DNA"/>
</dbReference>
<dbReference type="Proteomes" id="UP000256845">
    <property type="component" value="Unassembled WGS sequence"/>
</dbReference>
<sequence length="413" mass="45815">MKTILIIGLNIAAGKYLPVQLKKMGYNSIILLDSNRDTCGSGDEIGLSECHIADIGDPVSVIDFLERHPDIVERADYVTSCYDDVFNLVAEVKERFNLSGPPTVFAKLSDKDFVARLVPEYSPQTTAINLSDPGLIHKLSHLDDSKAYILKLPISSGAVGNQFIDPVQGQSLIETVTKALNSSKIHEATRREWILQEAIPGRLFSFEGFVEGGKVTCLGVSKRGRLKFTEVRNSYPVDRQFSTSIHQQCRDCIQRLTWRAGFENGYFHCEFILNKDRAYLIDANMGRMCVGTFLEQAAEAHSLTAGEIAAHGLLLPLGEAVTRPCYRDPSDCPETLGIYYCLRSGGRVLGWDIPETFCNNHTKMVQPDSLVPPVGESNQAWVGMAVGQAKTLLSQMRNLRIQTEEELQAPVFL</sequence>
<gene>
    <name evidence="1" type="ORF">DFP90_10379</name>
</gene>
<dbReference type="Pfam" id="PF13535">
    <property type="entry name" value="ATP-grasp_4"/>
    <property type="match status" value="1"/>
</dbReference>
<evidence type="ECO:0000313" key="2">
    <source>
        <dbReference type="Proteomes" id="UP000256845"/>
    </source>
</evidence>
<dbReference type="SUPFAM" id="SSF56059">
    <property type="entry name" value="Glutathione synthetase ATP-binding domain-like"/>
    <property type="match status" value="1"/>
</dbReference>
<accession>A0A3D9HP86</accession>
<proteinExistence type="predicted"/>
<dbReference type="OrthoDB" id="9765608at2"/>
<comment type="caution">
    <text evidence="1">The sequence shown here is derived from an EMBL/GenBank/DDBJ whole genome shotgun (WGS) entry which is preliminary data.</text>
</comment>
<dbReference type="Gene3D" id="3.30.470.20">
    <property type="entry name" value="ATP-grasp fold, B domain"/>
    <property type="match status" value="1"/>
</dbReference>
<organism evidence="1 2">
    <name type="scientific">Aestuariispira insulae</name>
    <dbReference type="NCBI Taxonomy" id="1461337"/>
    <lineage>
        <taxon>Bacteria</taxon>
        <taxon>Pseudomonadati</taxon>
        <taxon>Pseudomonadota</taxon>
        <taxon>Alphaproteobacteria</taxon>
        <taxon>Rhodospirillales</taxon>
        <taxon>Kiloniellaceae</taxon>
        <taxon>Aestuariispira</taxon>
    </lineage>
</organism>
<dbReference type="AlphaFoldDB" id="A0A3D9HP86"/>
<evidence type="ECO:0000313" key="1">
    <source>
        <dbReference type="EMBL" id="RED51279.1"/>
    </source>
</evidence>
<name>A0A3D9HP86_9PROT</name>
<dbReference type="RefSeq" id="WP_115936183.1">
    <property type="nucleotide sequence ID" value="NZ_QRDW01000003.1"/>
</dbReference>
<keyword evidence="2" id="KW-1185">Reference proteome</keyword>